<comment type="cofactor">
    <cofactor evidence="1">
        <name>Fe(2+)</name>
        <dbReference type="ChEBI" id="CHEBI:29033"/>
    </cofactor>
</comment>
<reference evidence="7" key="1">
    <citation type="submission" date="2025-08" db="UniProtKB">
        <authorList>
            <consortium name="RefSeq"/>
        </authorList>
    </citation>
    <scope>IDENTIFICATION</scope>
    <source>
        <tissue evidence="7">Muscle</tissue>
    </source>
</reference>
<evidence type="ECO:0000256" key="2">
    <source>
        <dbReference type="ARBA" id="ARBA00006787"/>
    </source>
</evidence>
<evidence type="ECO:0000256" key="1">
    <source>
        <dbReference type="ARBA" id="ARBA00001954"/>
    </source>
</evidence>
<protein>
    <submittedName>
        <fullName evidence="7">Beta,beta-carotene 9',10'-oxygenase-like isoform X1</fullName>
    </submittedName>
</protein>
<gene>
    <name evidence="7" type="primary">LOC106463116</name>
</gene>
<name>A0ABM1BBA2_LIMPO</name>
<dbReference type="RefSeq" id="XP_013778540.1">
    <property type="nucleotide sequence ID" value="XM_013923086.2"/>
</dbReference>
<sequence>MEDDQKVSNVSNEKQESNERICKSSIFSLTRSCKGETITPVQGTIKGEIPTWIKGNLLRNGSGLMEIGPDKFNHIFDGMALLHRYHISNGEVTYQNKFLRSQTYNRNMNANRIVVSEFGTKAHPDPCKTLLQRLMSMFVLDDFTDNDLVNVVPYGDEIYAHTETPFIHRIDPNTLETLDRVNIGQQVAVNTATAHPHFEHDGTVYNLGSSLASSRPLYNIIKFPSTTKSGKLKFDEGTVICSIPALSKRNPSYFHSFAMTENYFVFVEQPLTINLMKFGFSSFTGSTFMDCMNWTSNYQNRFHVIKRSTGEVFPTVYVAEPFFTFHHINAYEENEHIIVDACCYQDASVIKALLVVEMEKGEKDRKSYGEKILSQARRYVIPLKISNDEQNPKTNIIQLESSQAEANVQDNGDVFLKYEELTEEGPLLCELPRINYDEFNGKKYKYFYALGKLSENLQTYLIKVNVQNRTKTIWLEEKTIPSEPVFVGRPGATEEDDGVILSAVLSEDNQNKVFLLVLDANTFQELGRAEFLLDSAVTGDFHGIFWPAT</sequence>
<accession>A0ABM1BBA2</accession>
<dbReference type="PANTHER" id="PTHR10543">
    <property type="entry name" value="BETA-CAROTENE DIOXYGENASE"/>
    <property type="match status" value="1"/>
</dbReference>
<evidence type="ECO:0000313" key="7">
    <source>
        <dbReference type="RefSeq" id="XP_013778540.1"/>
    </source>
</evidence>
<evidence type="ECO:0000256" key="3">
    <source>
        <dbReference type="ARBA" id="ARBA00022723"/>
    </source>
</evidence>
<dbReference type="InterPro" id="IPR004294">
    <property type="entry name" value="Carotenoid_Oase"/>
</dbReference>
<keyword evidence="5" id="KW-0408">Iron</keyword>
<dbReference type="PANTHER" id="PTHR10543:SF24">
    <property type="entry name" value="CAROTENOID ISOMEROOXYGENASE"/>
    <property type="match status" value="1"/>
</dbReference>
<evidence type="ECO:0000256" key="5">
    <source>
        <dbReference type="ARBA" id="ARBA00023004"/>
    </source>
</evidence>
<keyword evidence="4" id="KW-0560">Oxidoreductase</keyword>
<keyword evidence="6" id="KW-1185">Reference proteome</keyword>
<comment type="similarity">
    <text evidence="2">Belongs to the carotenoid oxygenase family.</text>
</comment>
<dbReference type="GeneID" id="106463116"/>
<evidence type="ECO:0000313" key="6">
    <source>
        <dbReference type="Proteomes" id="UP000694941"/>
    </source>
</evidence>
<evidence type="ECO:0000256" key="4">
    <source>
        <dbReference type="ARBA" id="ARBA00023002"/>
    </source>
</evidence>
<dbReference type="Pfam" id="PF03055">
    <property type="entry name" value="RPE65"/>
    <property type="match status" value="1"/>
</dbReference>
<keyword evidence="3" id="KW-0479">Metal-binding</keyword>
<proteinExistence type="inferred from homology"/>
<organism evidence="6 7">
    <name type="scientific">Limulus polyphemus</name>
    <name type="common">Atlantic horseshoe crab</name>
    <dbReference type="NCBI Taxonomy" id="6850"/>
    <lineage>
        <taxon>Eukaryota</taxon>
        <taxon>Metazoa</taxon>
        <taxon>Ecdysozoa</taxon>
        <taxon>Arthropoda</taxon>
        <taxon>Chelicerata</taxon>
        <taxon>Merostomata</taxon>
        <taxon>Xiphosura</taxon>
        <taxon>Limulidae</taxon>
        <taxon>Limulus</taxon>
    </lineage>
</organism>
<dbReference type="Proteomes" id="UP000694941">
    <property type="component" value="Unplaced"/>
</dbReference>